<dbReference type="PANTHER" id="PTHR30055">
    <property type="entry name" value="HTH-TYPE TRANSCRIPTIONAL REGULATOR RUTR"/>
    <property type="match status" value="1"/>
</dbReference>
<evidence type="ECO:0000256" key="3">
    <source>
        <dbReference type="ARBA" id="ARBA00023163"/>
    </source>
</evidence>
<evidence type="ECO:0000259" key="5">
    <source>
        <dbReference type="PROSITE" id="PS50977"/>
    </source>
</evidence>
<gene>
    <name evidence="6" type="ORF">V1Y59_20580</name>
</gene>
<comment type="caution">
    <text evidence="6">The sequence shown here is derived from an EMBL/GenBank/DDBJ whole genome shotgun (WGS) entry which is preliminary data.</text>
</comment>
<evidence type="ECO:0000313" key="7">
    <source>
        <dbReference type="Proteomes" id="UP001335729"/>
    </source>
</evidence>
<evidence type="ECO:0000256" key="1">
    <source>
        <dbReference type="ARBA" id="ARBA00023015"/>
    </source>
</evidence>
<reference evidence="6 7" key="1">
    <citation type="submission" date="2024-01" db="EMBL/GenBank/DDBJ databases">
        <title>Draft genome sequence of Gordonia sp. PKS22-38.</title>
        <authorList>
            <person name="Suphannarot A."/>
            <person name="Mingma R."/>
        </authorList>
    </citation>
    <scope>NUCLEOTIDE SEQUENCE [LARGE SCALE GENOMIC DNA]</scope>
    <source>
        <strain evidence="6 7">PKS22-38</strain>
    </source>
</reference>
<evidence type="ECO:0000313" key="6">
    <source>
        <dbReference type="EMBL" id="MEE4025492.1"/>
    </source>
</evidence>
<accession>A0ABU7MYV5</accession>
<keyword evidence="3" id="KW-0804">Transcription</keyword>
<dbReference type="InterPro" id="IPR009057">
    <property type="entry name" value="Homeodomain-like_sf"/>
</dbReference>
<feature type="DNA-binding region" description="H-T-H motif" evidence="4">
    <location>
        <begin position="34"/>
        <end position="53"/>
    </location>
</feature>
<dbReference type="PROSITE" id="PS50977">
    <property type="entry name" value="HTH_TETR_2"/>
    <property type="match status" value="1"/>
</dbReference>
<dbReference type="InterPro" id="IPR050109">
    <property type="entry name" value="HTH-type_TetR-like_transc_reg"/>
</dbReference>
<sequence>MSERAMSASRQRTAAAIVDCAQSLAEERGLDGFTMDEVAECAGVSRRTLFNYFPGKIDAVLGSPTAPNPERLVEFRAGGPTGRLSVDIKTVITNLLDSKDADPADLDRVRRLVASDARLHKALHDKFARFAEFLADAVRAREGADFGELRARGAATATLSLFDLALEAYIESPEISLADHYVTAFDGAAALFA</sequence>
<keyword evidence="7" id="KW-1185">Reference proteome</keyword>
<dbReference type="SUPFAM" id="SSF46689">
    <property type="entry name" value="Homeodomain-like"/>
    <property type="match status" value="1"/>
</dbReference>
<dbReference type="PRINTS" id="PR00455">
    <property type="entry name" value="HTHTETR"/>
</dbReference>
<dbReference type="Proteomes" id="UP001335729">
    <property type="component" value="Unassembled WGS sequence"/>
</dbReference>
<dbReference type="Gene3D" id="1.10.357.10">
    <property type="entry name" value="Tetracycline Repressor, domain 2"/>
    <property type="match status" value="1"/>
</dbReference>
<keyword evidence="1" id="KW-0805">Transcription regulation</keyword>
<evidence type="ECO:0000256" key="2">
    <source>
        <dbReference type="ARBA" id="ARBA00023125"/>
    </source>
</evidence>
<dbReference type="InterPro" id="IPR001647">
    <property type="entry name" value="HTH_TetR"/>
</dbReference>
<feature type="domain" description="HTH tetR-type" evidence="5">
    <location>
        <begin position="11"/>
        <end position="71"/>
    </location>
</feature>
<evidence type="ECO:0000256" key="4">
    <source>
        <dbReference type="PROSITE-ProRule" id="PRU00335"/>
    </source>
</evidence>
<keyword evidence="2 4" id="KW-0238">DNA-binding</keyword>
<protein>
    <submittedName>
        <fullName evidence="6">TetR family transcriptional regulator</fullName>
    </submittedName>
</protein>
<dbReference type="PANTHER" id="PTHR30055:SF234">
    <property type="entry name" value="HTH-TYPE TRANSCRIPTIONAL REGULATOR BETI"/>
    <property type="match status" value="1"/>
</dbReference>
<dbReference type="EMBL" id="JAZDUE010000020">
    <property type="protein sequence ID" value="MEE4025492.1"/>
    <property type="molecule type" value="Genomic_DNA"/>
</dbReference>
<organism evidence="6 7">
    <name type="scientific">Gordonia prachuapensis</name>
    <dbReference type="NCBI Taxonomy" id="3115651"/>
    <lineage>
        <taxon>Bacteria</taxon>
        <taxon>Bacillati</taxon>
        <taxon>Actinomycetota</taxon>
        <taxon>Actinomycetes</taxon>
        <taxon>Mycobacteriales</taxon>
        <taxon>Gordoniaceae</taxon>
        <taxon>Gordonia</taxon>
    </lineage>
</organism>
<proteinExistence type="predicted"/>
<dbReference type="RefSeq" id="WP_330506905.1">
    <property type="nucleotide sequence ID" value="NZ_JAZDUE010000020.1"/>
</dbReference>
<name>A0ABU7MYV5_9ACTN</name>
<dbReference type="Gene3D" id="1.10.10.60">
    <property type="entry name" value="Homeodomain-like"/>
    <property type="match status" value="1"/>
</dbReference>
<dbReference type="Pfam" id="PF00440">
    <property type="entry name" value="TetR_N"/>
    <property type="match status" value="1"/>
</dbReference>